<dbReference type="PANTHER" id="PTHR32256:SF17">
    <property type="entry name" value="EGF-LIKE DOMAIN-CONTAINING PROTEIN"/>
    <property type="match status" value="1"/>
</dbReference>
<organism evidence="2 3">
    <name type="scientific">Paenibacillus soyae</name>
    <dbReference type="NCBI Taxonomy" id="2969249"/>
    <lineage>
        <taxon>Bacteria</taxon>
        <taxon>Bacillati</taxon>
        <taxon>Bacillota</taxon>
        <taxon>Bacilli</taxon>
        <taxon>Bacillales</taxon>
        <taxon>Paenibacillaceae</taxon>
        <taxon>Paenibacillus</taxon>
    </lineage>
</organism>
<dbReference type="SUPFAM" id="SSF63825">
    <property type="entry name" value="YWTD domain"/>
    <property type="match status" value="1"/>
</dbReference>
<protein>
    <submittedName>
        <fullName evidence="2">DUF5050 domain-containing protein</fullName>
    </submittedName>
</protein>
<dbReference type="InterPro" id="IPR032485">
    <property type="entry name" value="LRP1-like_beta_prop"/>
</dbReference>
<name>A0A9X2MPD7_9BACL</name>
<comment type="caution">
    <text evidence="2">The sequence shown here is derived from an EMBL/GenBank/DDBJ whole genome shotgun (WGS) entry which is preliminary data.</text>
</comment>
<dbReference type="InterPro" id="IPR053369">
    <property type="entry name" value="SrfA-induced_signal"/>
</dbReference>
<sequence>MTANIQNGGLVLRVEDRLLLMDNKEFSGTKLLREDAESGRWAAETFTDDLLWDMNADGDSVYYSDQRNRHAVYRLELRTNRKELLIDKPCCQLRLQGGWLYYIEESSERLYRSRLDGKGEQPVAEDKVWSYVCSNDRIYYATPRGIQTCDMSGSRHEKVTDATGYMLIEVGDLLAFPNHHRDGTLTFVAKDGSDAAEIGAIQTASLNTDGEYVYCSNALNNRSIYRVDPVSLRSIRISGDSADYLHLIGQALYYCSGREWHRLPLGGGEACRIG</sequence>
<evidence type="ECO:0000313" key="3">
    <source>
        <dbReference type="Proteomes" id="UP001141950"/>
    </source>
</evidence>
<dbReference type="PANTHER" id="PTHR32256">
    <property type="match status" value="1"/>
</dbReference>
<dbReference type="Pfam" id="PF16472">
    <property type="entry name" value="DUF5050"/>
    <property type="match status" value="1"/>
</dbReference>
<proteinExistence type="predicted"/>
<keyword evidence="3" id="KW-1185">Reference proteome</keyword>
<gene>
    <name evidence="2" type="ORF">NQZ67_05835</name>
</gene>
<evidence type="ECO:0000259" key="1">
    <source>
        <dbReference type="Pfam" id="PF16472"/>
    </source>
</evidence>
<evidence type="ECO:0000313" key="2">
    <source>
        <dbReference type="EMBL" id="MCR2803401.1"/>
    </source>
</evidence>
<accession>A0A9X2MPD7</accession>
<dbReference type="Proteomes" id="UP001141950">
    <property type="component" value="Unassembled WGS sequence"/>
</dbReference>
<reference evidence="2" key="1">
    <citation type="submission" date="2022-08" db="EMBL/GenBank/DDBJ databases">
        <title>The genomic sequence of strain Paenibacillus sp. SCIV0701.</title>
        <authorList>
            <person name="Zhao H."/>
        </authorList>
    </citation>
    <scope>NUCLEOTIDE SEQUENCE</scope>
    <source>
        <strain evidence="2">SCIV0701</strain>
    </source>
</reference>
<dbReference type="RefSeq" id="WP_257443651.1">
    <property type="nucleotide sequence ID" value="NZ_JANIPJ010000003.1"/>
</dbReference>
<dbReference type="AlphaFoldDB" id="A0A9X2MPD7"/>
<dbReference type="EMBL" id="JANIPJ010000003">
    <property type="protein sequence ID" value="MCR2803401.1"/>
    <property type="molecule type" value="Genomic_DNA"/>
</dbReference>
<feature type="domain" description="Prolow-density lipoprotein receptor-related protein 1-like beta-propeller" evidence="1">
    <location>
        <begin position="3"/>
        <end position="256"/>
    </location>
</feature>